<comment type="caution">
    <text evidence="2">The sequence shown here is derived from an EMBL/GenBank/DDBJ whole genome shotgun (WGS) entry which is preliminary data.</text>
</comment>
<evidence type="ECO:0000313" key="2">
    <source>
        <dbReference type="EMBL" id="KMO75328.1"/>
    </source>
</evidence>
<feature type="transmembrane region" description="Helical" evidence="1">
    <location>
        <begin position="230"/>
        <end position="250"/>
    </location>
</feature>
<keyword evidence="3" id="KW-1185">Reference proteome</keyword>
<sequence length="267" mass="27417" precursor="true">MRGVAWLVAAALALVAAFVVVPPLAAGGGYVTIGDNTPLATAFADNLVTSWTSTSGAMTSGMTELIDLWRRWHAIKIVISGLSTVASGVLAILLWSRFLRDDAGGRRRLGYPVCATLVTVLALCAVVVVAANIQATAAPLSALTPLLPADPPPGELRDVMAQIRSGLVDPTGTYAQRPALLTLVDSQRRYLSALGLTASVLAVMFAAAGFRAGAAWRATAPGERRRRRTVLGFAVALALATAAAALAAALTSATDPAASLLAIFTTG</sequence>
<reference evidence="2 3" key="1">
    <citation type="journal article" date="2015" name="Genome Biol. Evol.">
        <title>Characterization of Three Mycobacterium spp. with Potential Use in Bioremediation by Genome Sequencing and Comparative Genomics.</title>
        <authorList>
            <person name="Das S."/>
            <person name="Pettersson B.M."/>
            <person name="Behra P.R."/>
            <person name="Ramesh M."/>
            <person name="Dasgupta S."/>
            <person name="Bhattacharya A."/>
            <person name="Kirsebom L.A."/>
        </authorList>
    </citation>
    <scope>NUCLEOTIDE SEQUENCE [LARGE SCALE GENOMIC DNA]</scope>
    <source>
        <strain evidence="2 3">DSM 43826</strain>
    </source>
</reference>
<feature type="transmembrane region" description="Helical" evidence="1">
    <location>
        <begin position="109"/>
        <end position="133"/>
    </location>
</feature>
<keyword evidence="1" id="KW-0812">Transmembrane</keyword>
<dbReference type="Proteomes" id="UP000036513">
    <property type="component" value="Unassembled WGS sequence"/>
</dbReference>
<keyword evidence="1" id="KW-0472">Membrane</keyword>
<dbReference type="PATRIC" id="fig|37916.4.peg.3482"/>
<accession>A0A0J6W0R8</accession>
<keyword evidence="1" id="KW-1133">Transmembrane helix</keyword>
<gene>
    <name evidence="2" type="ORF">MCHLDSM_03548</name>
</gene>
<dbReference type="EMBL" id="JYNL01000030">
    <property type="protein sequence ID" value="KMO75328.1"/>
    <property type="molecule type" value="Genomic_DNA"/>
</dbReference>
<dbReference type="AlphaFoldDB" id="A0A0J6W0R8"/>
<name>A0A0J6W0R8_9MYCO</name>
<feature type="transmembrane region" description="Helical" evidence="1">
    <location>
        <begin position="77"/>
        <end position="97"/>
    </location>
</feature>
<protein>
    <submittedName>
        <fullName evidence="2">Uncharacterized protein</fullName>
    </submittedName>
</protein>
<proteinExistence type="predicted"/>
<feature type="transmembrane region" description="Helical" evidence="1">
    <location>
        <begin position="190"/>
        <end position="210"/>
    </location>
</feature>
<organism evidence="2 3">
    <name type="scientific">Mycolicibacterium chlorophenolicum</name>
    <dbReference type="NCBI Taxonomy" id="37916"/>
    <lineage>
        <taxon>Bacteria</taxon>
        <taxon>Bacillati</taxon>
        <taxon>Actinomycetota</taxon>
        <taxon>Actinomycetes</taxon>
        <taxon>Mycobacteriales</taxon>
        <taxon>Mycobacteriaceae</taxon>
        <taxon>Mycolicibacterium</taxon>
    </lineage>
</organism>
<evidence type="ECO:0000313" key="3">
    <source>
        <dbReference type="Proteomes" id="UP000036513"/>
    </source>
</evidence>
<evidence type="ECO:0000256" key="1">
    <source>
        <dbReference type="SAM" id="Phobius"/>
    </source>
</evidence>